<evidence type="ECO:0000256" key="1">
    <source>
        <dbReference type="SAM" id="Coils"/>
    </source>
</evidence>
<proteinExistence type="predicted"/>
<feature type="coiled-coil region" evidence="1">
    <location>
        <begin position="236"/>
        <end position="298"/>
    </location>
</feature>
<dbReference type="RefSeq" id="WP_344821691.1">
    <property type="nucleotide sequence ID" value="NZ_BAAAUV010000001.1"/>
</dbReference>
<organism evidence="2 3">
    <name type="scientific">Actinocorallia longicatena</name>
    <dbReference type="NCBI Taxonomy" id="111803"/>
    <lineage>
        <taxon>Bacteria</taxon>
        <taxon>Bacillati</taxon>
        <taxon>Actinomycetota</taxon>
        <taxon>Actinomycetes</taxon>
        <taxon>Streptosporangiales</taxon>
        <taxon>Thermomonosporaceae</taxon>
        <taxon>Actinocorallia</taxon>
    </lineage>
</organism>
<name>A0ABP6PYF5_9ACTN</name>
<dbReference type="EMBL" id="BAAAUV010000001">
    <property type="protein sequence ID" value="GAA3195287.1"/>
    <property type="molecule type" value="Genomic_DNA"/>
</dbReference>
<comment type="caution">
    <text evidence="2">The sequence shown here is derived from an EMBL/GenBank/DDBJ whole genome shotgun (WGS) entry which is preliminary data.</text>
</comment>
<sequence length="694" mass="74013">MELPQRISVGYAPLVALYQLLDARAHEPGRPAERTDWAARLTALRVLREGATPGDADALVTALLDPADRDVRHVAVSTRPERLGDLVAEALRFGERVLLFADPGRVPAGLLAVDGLLRPVGARWEEELRSLRHDLLILDQGPADRAALRSVEAGNANRTTVDAALTERLRVGIVQAEAEVERTAGAAEAAVAAQIAAFEEEKDATAEAARCLTVFTEARDLADGAARKAEAAVTTANGSAARCRDLEQRIAGARNEISRARQVEADLEQRLEQARGALPGATAEAERLKEAANEAEALRHHTVYRVASAESALAAERKKQNWGQRLHVTQANPEIRAKRDDLAQKRREAEQAVERAVLLDEQRRLAEGERAGMAAFLESGGRDLAAAQEAQRRHTEEIPALENELSLARTDHATHAGLATEAVAAANRAAEPAEEARRTGIAAEAALTRARAALEAAKAATERLKGEEEQAVARLGEAETALTEQEERAAAAAENGRADLAAAMETVERSGERIAAILGEEAEPEFRERAARRMELLTADPAAAASVICTTPDAVPPGPYDVLIVDRAERITDGDLLLGAVHARRCVLVGKPGAEGPGVDPGFNDLLEALSALQAAGSGGRTQIVGSESYGPSVKAEVERLRSTGLWDGYYAELHGKIVRRLNGLGLVADDALATAVSERLTTSAFQRCLDIGT</sequence>
<protein>
    <submittedName>
        <fullName evidence="2">Uncharacterized protein</fullName>
    </submittedName>
</protein>
<evidence type="ECO:0000313" key="2">
    <source>
        <dbReference type="EMBL" id="GAA3195287.1"/>
    </source>
</evidence>
<feature type="coiled-coil region" evidence="1">
    <location>
        <begin position="332"/>
        <end position="404"/>
    </location>
</feature>
<dbReference type="Proteomes" id="UP001501237">
    <property type="component" value="Unassembled WGS sequence"/>
</dbReference>
<keyword evidence="3" id="KW-1185">Reference proteome</keyword>
<feature type="coiled-coil region" evidence="1">
    <location>
        <begin position="447"/>
        <end position="495"/>
    </location>
</feature>
<gene>
    <name evidence="2" type="ORF">GCM10010468_05450</name>
</gene>
<evidence type="ECO:0000313" key="3">
    <source>
        <dbReference type="Proteomes" id="UP001501237"/>
    </source>
</evidence>
<keyword evidence="1" id="KW-0175">Coiled coil</keyword>
<reference evidence="3" key="1">
    <citation type="journal article" date="2019" name="Int. J. Syst. Evol. Microbiol.">
        <title>The Global Catalogue of Microorganisms (GCM) 10K type strain sequencing project: providing services to taxonomists for standard genome sequencing and annotation.</title>
        <authorList>
            <consortium name="The Broad Institute Genomics Platform"/>
            <consortium name="The Broad Institute Genome Sequencing Center for Infectious Disease"/>
            <person name="Wu L."/>
            <person name="Ma J."/>
        </authorList>
    </citation>
    <scope>NUCLEOTIDE SEQUENCE [LARGE SCALE GENOMIC DNA]</scope>
    <source>
        <strain evidence="3">JCM 9377</strain>
    </source>
</reference>
<accession>A0ABP6PYF5</accession>